<dbReference type="UniPathway" id="UPA00253">
    <property type="reaction ID" value="UER00334"/>
</dbReference>
<comment type="function">
    <text evidence="7">Catalyzes the ATP-dependent amidation of deamido-NAD to form NAD. Uses L-glutamine as a nitrogen source.</text>
</comment>
<dbReference type="GO" id="GO:0005737">
    <property type="term" value="C:cytoplasm"/>
    <property type="evidence" value="ECO:0007669"/>
    <property type="project" value="InterPro"/>
</dbReference>
<reference evidence="11 13" key="1">
    <citation type="submission" date="2015-11" db="EMBL/GenBank/DDBJ databases">
        <title>Genomic analysis of 38 Legionella species identifies large and diverse effector repertoires.</title>
        <authorList>
            <person name="Burstein D."/>
            <person name="Amaro F."/>
            <person name="Zusman T."/>
            <person name="Lifshitz Z."/>
            <person name="Cohen O."/>
            <person name="Gilbert J.A."/>
            <person name="Pupko T."/>
            <person name="Shuman H.A."/>
            <person name="Segal G."/>
        </authorList>
    </citation>
    <scope>NUCLEOTIDE SEQUENCE [LARGE SCALE GENOMIC DNA]</scope>
    <source>
        <strain evidence="11 13">ATCC 43877</strain>
    </source>
</reference>
<dbReference type="HAMAP" id="MF_02090">
    <property type="entry name" value="NadE_glutamine_dep"/>
    <property type="match status" value="1"/>
</dbReference>
<dbReference type="InterPro" id="IPR014729">
    <property type="entry name" value="Rossmann-like_a/b/a_fold"/>
</dbReference>
<dbReference type="Gene3D" id="3.40.50.620">
    <property type="entry name" value="HUPs"/>
    <property type="match status" value="1"/>
</dbReference>
<dbReference type="SUPFAM" id="SSF52402">
    <property type="entry name" value="Adenine nucleotide alpha hydrolases-like"/>
    <property type="match status" value="1"/>
</dbReference>
<dbReference type="OrthoDB" id="9760188at2"/>
<protein>
    <recommendedName>
        <fullName evidence="7 8">Glutamine-dependent NAD(+) synthetase</fullName>
        <ecNumber evidence="7 8">6.3.5.1</ecNumber>
    </recommendedName>
    <alternativeName>
        <fullName evidence="7 8">NAD(+) synthase [glutamine-hydrolyzing]</fullName>
    </alternativeName>
</protein>
<dbReference type="EMBL" id="UGOG01000001">
    <property type="protein sequence ID" value="STX63472.1"/>
    <property type="molecule type" value="Genomic_DNA"/>
</dbReference>
<dbReference type="EMBL" id="LNYN01000027">
    <property type="protein sequence ID" value="KTD32641.1"/>
    <property type="molecule type" value="Genomic_DNA"/>
</dbReference>
<dbReference type="PANTHER" id="PTHR23090">
    <property type="entry name" value="NH 3 /GLUTAMINE-DEPENDENT NAD + SYNTHETASE"/>
    <property type="match status" value="1"/>
</dbReference>
<dbReference type="RefSeq" id="WP_028384394.1">
    <property type="nucleotide sequence ID" value="NZ_CAAAJG010000008.1"/>
</dbReference>
<dbReference type="InterPro" id="IPR022310">
    <property type="entry name" value="NAD/GMP_synthase"/>
</dbReference>
<dbReference type="CDD" id="cd00553">
    <property type="entry name" value="NAD_synthase"/>
    <property type="match status" value="1"/>
</dbReference>
<feature type="binding site" evidence="7">
    <location>
        <position position="390"/>
    </location>
    <ligand>
        <name>ATP</name>
        <dbReference type="ChEBI" id="CHEBI:30616"/>
    </ligand>
</feature>
<dbReference type="InterPro" id="IPR003010">
    <property type="entry name" value="C-N_Hydrolase"/>
</dbReference>
<dbReference type="Pfam" id="PF00795">
    <property type="entry name" value="CN_hydrolase"/>
    <property type="match status" value="1"/>
</dbReference>
<dbReference type="GO" id="GO:0009435">
    <property type="term" value="P:NAD+ biosynthetic process"/>
    <property type="evidence" value="ECO:0007669"/>
    <property type="project" value="UniProtKB-UniRule"/>
</dbReference>
<evidence type="ECO:0000256" key="7">
    <source>
        <dbReference type="HAMAP-Rule" id="MF_02090"/>
    </source>
</evidence>
<evidence type="ECO:0000256" key="1">
    <source>
        <dbReference type="ARBA" id="ARBA00005188"/>
    </source>
</evidence>
<gene>
    <name evidence="7 12" type="primary">nadE</name>
    <name evidence="11" type="ORF">Lmor_2070</name>
    <name evidence="12" type="ORF">NCTC12239_02417</name>
</gene>
<evidence type="ECO:0000256" key="3">
    <source>
        <dbReference type="ARBA" id="ARBA00022598"/>
    </source>
</evidence>
<dbReference type="EC" id="6.3.5.1" evidence="7 8"/>
<dbReference type="InterPro" id="IPR014445">
    <property type="entry name" value="Gln-dep_NAD_synthase"/>
</dbReference>
<feature type="binding site" evidence="7">
    <location>
        <position position="117"/>
    </location>
    <ligand>
        <name>L-glutamine</name>
        <dbReference type="ChEBI" id="CHEBI:58359"/>
    </ligand>
</feature>
<feature type="domain" description="CN hydrolase" evidence="10">
    <location>
        <begin position="5"/>
        <end position="243"/>
    </location>
</feature>
<feature type="binding site" evidence="7">
    <location>
        <position position="395"/>
    </location>
    <ligand>
        <name>deamido-NAD(+)</name>
        <dbReference type="ChEBI" id="CHEBI:58437"/>
        <note>ligand shared between two neighboring subunits</note>
    </ligand>
</feature>
<dbReference type="InterPro" id="IPR036526">
    <property type="entry name" value="C-N_Hydrolase_sf"/>
</dbReference>
<comment type="similarity">
    <text evidence="2 7 8">In the C-terminal section; belongs to the NAD synthetase family.</text>
</comment>
<dbReference type="NCBIfam" id="TIGR00552">
    <property type="entry name" value="nadE"/>
    <property type="match status" value="1"/>
</dbReference>
<dbReference type="PANTHER" id="PTHR23090:SF9">
    <property type="entry name" value="GLUTAMINE-DEPENDENT NAD(+) SYNTHETASE"/>
    <property type="match status" value="1"/>
</dbReference>
<reference evidence="12 14" key="2">
    <citation type="submission" date="2018-06" db="EMBL/GenBank/DDBJ databases">
        <authorList>
            <consortium name="Pathogen Informatics"/>
            <person name="Doyle S."/>
        </authorList>
    </citation>
    <scope>NUCLEOTIDE SEQUENCE [LARGE SCALE GENOMIC DNA]</scope>
    <source>
        <strain evidence="12 14">NCTC12239</strain>
    </source>
</reference>
<dbReference type="FunFam" id="3.40.50.620:FF:000106">
    <property type="entry name" value="Glutamine-dependent NAD(+) synthetase"/>
    <property type="match status" value="1"/>
</dbReference>
<feature type="binding site" evidence="7">
    <location>
        <begin position="283"/>
        <end position="290"/>
    </location>
    <ligand>
        <name>ATP</name>
        <dbReference type="ChEBI" id="CHEBI:30616"/>
    </ligand>
</feature>
<evidence type="ECO:0000256" key="2">
    <source>
        <dbReference type="ARBA" id="ARBA00007145"/>
    </source>
</evidence>
<dbReference type="NCBIfam" id="NF010588">
    <property type="entry name" value="PRK13981.1"/>
    <property type="match status" value="1"/>
</dbReference>
<evidence type="ECO:0000313" key="11">
    <source>
        <dbReference type="EMBL" id="KTD32641.1"/>
    </source>
</evidence>
<accession>A0A378K181</accession>
<feature type="active site" description="For glutaminase activity" evidence="7">
    <location>
        <position position="111"/>
    </location>
</feature>
<dbReference type="GO" id="GO:0003952">
    <property type="term" value="F:NAD+ synthase (glutamine-hydrolyzing) activity"/>
    <property type="evidence" value="ECO:0007669"/>
    <property type="project" value="UniProtKB-UniRule"/>
</dbReference>
<dbReference type="GO" id="GO:0004359">
    <property type="term" value="F:glutaminase activity"/>
    <property type="evidence" value="ECO:0007669"/>
    <property type="project" value="InterPro"/>
</dbReference>
<dbReference type="Proteomes" id="UP000054985">
    <property type="component" value="Unassembled WGS sequence"/>
</dbReference>
<name>A0A378K181_9GAMM</name>
<comment type="catalytic activity">
    <reaction evidence="7 8">
        <text>deamido-NAD(+) + L-glutamine + ATP + H2O = L-glutamate + AMP + diphosphate + NAD(+) + H(+)</text>
        <dbReference type="Rhea" id="RHEA:24384"/>
        <dbReference type="ChEBI" id="CHEBI:15377"/>
        <dbReference type="ChEBI" id="CHEBI:15378"/>
        <dbReference type="ChEBI" id="CHEBI:29985"/>
        <dbReference type="ChEBI" id="CHEBI:30616"/>
        <dbReference type="ChEBI" id="CHEBI:33019"/>
        <dbReference type="ChEBI" id="CHEBI:57540"/>
        <dbReference type="ChEBI" id="CHEBI:58359"/>
        <dbReference type="ChEBI" id="CHEBI:58437"/>
        <dbReference type="ChEBI" id="CHEBI:456215"/>
        <dbReference type="EC" id="6.3.5.1"/>
    </reaction>
</comment>
<comment type="pathway">
    <text evidence="1 7 8">Cofactor biosynthesis; NAD(+) biosynthesis; NAD(+) from deamido-NAD(+) (L-Gln route): step 1/1.</text>
</comment>
<keyword evidence="6 7" id="KW-0520">NAD</keyword>
<dbReference type="GO" id="GO:0005524">
    <property type="term" value="F:ATP binding"/>
    <property type="evidence" value="ECO:0007669"/>
    <property type="project" value="UniProtKB-UniRule"/>
</dbReference>
<dbReference type="PIRSF" id="PIRSF006630">
    <property type="entry name" value="NADS_GAT"/>
    <property type="match status" value="1"/>
</dbReference>
<evidence type="ECO:0000256" key="9">
    <source>
        <dbReference type="RuleBase" id="RU003811"/>
    </source>
</evidence>
<dbReference type="GO" id="GO:0008795">
    <property type="term" value="F:NAD+ synthase activity"/>
    <property type="evidence" value="ECO:0007669"/>
    <property type="project" value="UniProtKB-UniRule"/>
</dbReference>
<feature type="binding site" evidence="7">
    <location>
        <position position="505"/>
    </location>
    <ligand>
        <name>deamido-NAD(+)</name>
        <dbReference type="ChEBI" id="CHEBI:58437"/>
        <note>ligand shared between two neighboring subunits</note>
    </ligand>
</feature>
<dbReference type="AlphaFoldDB" id="A0A378K181"/>
<keyword evidence="5 7" id="KW-0067">ATP-binding</keyword>
<feature type="binding site" evidence="7">
    <location>
        <position position="174"/>
    </location>
    <ligand>
        <name>L-glutamine</name>
        <dbReference type="ChEBI" id="CHEBI:58359"/>
    </ligand>
</feature>
<organism evidence="12 14">
    <name type="scientific">Legionella moravica</name>
    <dbReference type="NCBI Taxonomy" id="39962"/>
    <lineage>
        <taxon>Bacteria</taxon>
        <taxon>Pseudomonadati</taxon>
        <taxon>Pseudomonadota</taxon>
        <taxon>Gammaproteobacteria</taxon>
        <taxon>Legionellales</taxon>
        <taxon>Legionellaceae</taxon>
        <taxon>Legionella</taxon>
    </lineage>
</organism>
<feature type="active site" description="Nucleophile; for glutaminase activity" evidence="7">
    <location>
        <position position="148"/>
    </location>
</feature>
<keyword evidence="3 7" id="KW-0436">Ligase</keyword>
<dbReference type="STRING" id="39962.Lmor_2070"/>
<evidence type="ECO:0000259" key="10">
    <source>
        <dbReference type="PROSITE" id="PS50263"/>
    </source>
</evidence>
<comment type="similarity">
    <text evidence="9">Belongs to the NAD synthetase family.</text>
</comment>
<comment type="caution">
    <text evidence="7">Lacks conserved residue(s) required for the propagation of feature annotation.</text>
</comment>
<dbReference type="Gene3D" id="3.60.110.10">
    <property type="entry name" value="Carbon-nitrogen hydrolase"/>
    <property type="match status" value="1"/>
</dbReference>
<dbReference type="Proteomes" id="UP000254040">
    <property type="component" value="Unassembled WGS sequence"/>
</dbReference>
<evidence type="ECO:0000256" key="6">
    <source>
        <dbReference type="ARBA" id="ARBA00023027"/>
    </source>
</evidence>
<proteinExistence type="inferred from homology"/>
<evidence type="ECO:0000313" key="12">
    <source>
        <dbReference type="EMBL" id="STX63472.1"/>
    </source>
</evidence>
<evidence type="ECO:0000256" key="5">
    <source>
        <dbReference type="ARBA" id="ARBA00022840"/>
    </source>
</evidence>
<dbReference type="Pfam" id="PF02540">
    <property type="entry name" value="NAD_synthase"/>
    <property type="match status" value="1"/>
</dbReference>
<evidence type="ECO:0000313" key="13">
    <source>
        <dbReference type="Proteomes" id="UP000054985"/>
    </source>
</evidence>
<feature type="binding site" evidence="7">
    <location>
        <position position="180"/>
    </location>
    <ligand>
        <name>L-glutamine</name>
        <dbReference type="ChEBI" id="CHEBI:58359"/>
    </ligand>
</feature>
<evidence type="ECO:0000256" key="8">
    <source>
        <dbReference type="PIRNR" id="PIRNR006630"/>
    </source>
</evidence>
<sequence length="533" mass="59458">MQENLKLLMAQINPTVGAIQSNEIQIIKLIESQQSEHDVIIFPELSLTGYPPEDLLFRNDFYQAVNESLQRIQLATKACYILIGHPAMDNERCYNSISIFHMGQKIRTYHKQKLPNYHVFDEARYFTPGPSDPCTLMINNYKLGICICEDLWQPGPVDDLIEAGVDAIISVNASPFDYHKYSARVELLRSFAKRGVAMIYVNQIGGQDELLFDGQSFAMDKTGTVCARAPAFEEHLSTVELSKDTVEGTLTPLLSNEALIYKGLVCGTRDYVRKNKFPGVLLGLSGGIDSALTLSIAVDALGAEQVHAVMMPSRYTASMSKEDALQQLDILKVSHSTLSIEPIFNSILSLLEPVFTGLAPDTTEENIQARIRGMLLMAMSNKTGKMVLTTSNKSESAVGYATLYGDMAGGFSVLKDVLKTQVYDLAHYRNTISPVIPERVITRAPSAELRENQKDQDSLPEYSVLDAIIVAYMEQRLSAREIINQGFKPHEVNKVIKLIKHNEYKRRQAAPGIKISPVAFGKDWRYPITNGFY</sequence>
<evidence type="ECO:0000256" key="4">
    <source>
        <dbReference type="ARBA" id="ARBA00022741"/>
    </source>
</evidence>
<dbReference type="SUPFAM" id="SSF56317">
    <property type="entry name" value="Carbon-nitrogen hydrolase"/>
    <property type="match status" value="1"/>
</dbReference>
<dbReference type="InterPro" id="IPR003694">
    <property type="entry name" value="NAD_synthase"/>
</dbReference>
<feature type="binding site" evidence="7">
    <location>
        <position position="366"/>
    </location>
    <ligand>
        <name>deamido-NAD(+)</name>
        <dbReference type="ChEBI" id="CHEBI:58437"/>
        <note>ligand shared between two neighboring subunits</note>
    </ligand>
</feature>
<feature type="active site" description="Proton acceptor; for glutaminase activity" evidence="7">
    <location>
        <position position="44"/>
    </location>
</feature>
<evidence type="ECO:0000313" key="14">
    <source>
        <dbReference type="Proteomes" id="UP000254040"/>
    </source>
</evidence>
<keyword evidence="4 7" id="KW-0547">Nucleotide-binding</keyword>
<dbReference type="CDD" id="cd07570">
    <property type="entry name" value="GAT_Gln-NAD-synth"/>
    <property type="match status" value="1"/>
</dbReference>
<dbReference type="PROSITE" id="PS50263">
    <property type="entry name" value="CN_HYDROLASE"/>
    <property type="match status" value="1"/>
</dbReference>
<keyword evidence="13" id="KW-1185">Reference proteome</keyword>